<feature type="domain" description="Uncharacterized protein YyaB-like PH" evidence="2">
    <location>
        <begin position="56"/>
        <end position="129"/>
    </location>
</feature>
<dbReference type="STRING" id="221109.gene:10735504"/>
<sequence>MVIASRKDILMGIVVWAFILLFTWNIFQSIYVEVDIVAIFVMAALILLLGSIWFNTRYRIDNNTLRISYGPMKWSININEIKSIRKTTNLFVGPCLSVHRLEIHYGNYKVIQISPKRMQLFIKEIQKINPGIEMNT</sequence>
<dbReference type="eggNOG" id="COG3428">
    <property type="taxonomic scope" value="Bacteria"/>
</dbReference>
<dbReference type="KEGG" id="oih:OB3252"/>
<dbReference type="AlphaFoldDB" id="Q8ELH5"/>
<dbReference type="GO" id="GO:0030153">
    <property type="term" value="P:bacteriocin immunity"/>
    <property type="evidence" value="ECO:0007669"/>
    <property type="project" value="InterPro"/>
</dbReference>
<reference evidence="3 4" key="1">
    <citation type="journal article" date="2001" name="FEMS Microbiol. Lett.">
        <title>Oceanobacillus iheyensis gen. nov., sp. nov., a deep-sea extremely halotolerant and alkaliphilic species isolated from a depth of 1050 m on the Iheya Ridge.</title>
        <authorList>
            <person name="Lu J."/>
            <person name="Nogi Y."/>
            <person name="Takami H."/>
        </authorList>
    </citation>
    <scope>NUCLEOTIDE SEQUENCE [LARGE SCALE GENOMIC DNA]</scope>
    <source>
        <strain evidence="4">DSM 14371 / CIP 107618 / JCM 11309 / KCTC 3954 / HTE831</strain>
    </source>
</reference>
<reference evidence="3 4" key="2">
    <citation type="journal article" date="2002" name="Nucleic Acids Res.">
        <title>Genome sequence of Oceanobacillus iheyensis isolated from the Iheya Ridge and its unexpected adaptive capabilities to extreme environments.</title>
        <authorList>
            <person name="Takami H."/>
            <person name="Takaki Y."/>
            <person name="Uchiyama I."/>
        </authorList>
    </citation>
    <scope>NUCLEOTIDE SEQUENCE [LARGE SCALE GENOMIC DNA]</scope>
    <source>
        <strain evidence="4">DSM 14371 / CIP 107618 / JCM 11309 / KCTC 3954 / HTE831</strain>
    </source>
</reference>
<proteinExistence type="predicted"/>
<evidence type="ECO:0000313" key="3">
    <source>
        <dbReference type="EMBL" id="BAC15208.1"/>
    </source>
</evidence>
<protein>
    <submittedName>
        <fullName evidence="3">Hypothetical conserved protein</fullName>
    </submittedName>
</protein>
<organism evidence="3 4">
    <name type="scientific">Oceanobacillus iheyensis (strain DSM 14371 / CIP 107618 / JCM 11309 / KCTC 3954 / HTE831)</name>
    <dbReference type="NCBI Taxonomy" id="221109"/>
    <lineage>
        <taxon>Bacteria</taxon>
        <taxon>Bacillati</taxon>
        <taxon>Bacillota</taxon>
        <taxon>Bacilli</taxon>
        <taxon>Bacillales</taxon>
        <taxon>Bacillaceae</taxon>
        <taxon>Oceanobacillus</taxon>
    </lineage>
</organism>
<dbReference type="EMBL" id="BA000028">
    <property type="protein sequence ID" value="BAC15208.1"/>
    <property type="molecule type" value="Genomic_DNA"/>
</dbReference>
<dbReference type="RefSeq" id="WP_011067648.1">
    <property type="nucleotide sequence ID" value="NC_004193.1"/>
</dbReference>
<name>Q8ELH5_OCEIH</name>
<dbReference type="OrthoDB" id="6658731at2"/>
<evidence type="ECO:0000256" key="1">
    <source>
        <dbReference type="SAM" id="Phobius"/>
    </source>
</evidence>
<keyword evidence="1" id="KW-1133">Transmembrane helix</keyword>
<keyword evidence="1" id="KW-0472">Membrane</keyword>
<evidence type="ECO:0000259" key="2">
    <source>
        <dbReference type="Pfam" id="PF06713"/>
    </source>
</evidence>
<keyword evidence="4" id="KW-1185">Reference proteome</keyword>
<accession>Q8ELH5</accession>
<feature type="transmembrane region" description="Helical" evidence="1">
    <location>
        <begin position="9"/>
        <end position="30"/>
    </location>
</feature>
<dbReference type="Proteomes" id="UP000000822">
    <property type="component" value="Chromosome"/>
</dbReference>
<gene>
    <name evidence="3" type="ordered locus">OB3252</name>
</gene>
<dbReference type="PhylomeDB" id="Q8ELH5"/>
<evidence type="ECO:0000313" key="4">
    <source>
        <dbReference type="Proteomes" id="UP000000822"/>
    </source>
</evidence>
<dbReference type="HOGENOM" id="CLU_129146_1_0_9"/>
<dbReference type="InterPro" id="IPR009589">
    <property type="entry name" value="PH_YyaB-like"/>
</dbReference>
<keyword evidence="1" id="KW-0812">Transmembrane</keyword>
<feature type="transmembrane region" description="Helical" evidence="1">
    <location>
        <begin position="36"/>
        <end position="56"/>
    </location>
</feature>
<dbReference type="Pfam" id="PF06713">
    <property type="entry name" value="bPH_4"/>
    <property type="match status" value="1"/>
</dbReference>